<dbReference type="Gene3D" id="3.40.50.150">
    <property type="entry name" value="Vaccinia Virus protein VP39"/>
    <property type="match status" value="1"/>
</dbReference>
<evidence type="ECO:0000313" key="4">
    <source>
        <dbReference type="Proteomes" id="UP000034723"/>
    </source>
</evidence>
<gene>
    <name evidence="3" type="ORF">GAH_00944</name>
</gene>
<dbReference type="AlphaFoldDB" id="A0A0F7IGG9"/>
<dbReference type="Proteomes" id="UP000034723">
    <property type="component" value="Chromosome"/>
</dbReference>
<dbReference type="InParanoid" id="A0A0F7IGG9"/>
<sequence length="136" mass="15358">MFIKKTVEGLTDYIARNYSGKVVEVGVGWNFSTSDELEARSLEVVRTDVRRTREDVLVDDICNPRLEVYSGASLIYSIRPPYEVQICILRVAEAVGCDAIILPLKGEIVEGGRLVSWKGSSFYIFTPRSRKAPRER</sequence>
<dbReference type="KEGG" id="gah:GAH_00944"/>
<evidence type="ECO:0000256" key="1">
    <source>
        <dbReference type="ARBA" id="ARBA00006969"/>
    </source>
</evidence>
<evidence type="ECO:0000313" key="3">
    <source>
        <dbReference type="EMBL" id="AKG91730.1"/>
    </source>
</evidence>
<dbReference type="InterPro" id="IPR029063">
    <property type="entry name" value="SAM-dependent_MTases_sf"/>
</dbReference>
<protein>
    <recommendedName>
        <fullName evidence="2">UPF0146 protein GAH_00944</fullName>
    </recommendedName>
</protein>
<dbReference type="STRING" id="113653.GAH_00944"/>
<reference evidence="3 4" key="1">
    <citation type="submission" date="2015-04" db="EMBL/GenBank/DDBJ databases">
        <title>The complete genome sequence of the hyperthermophilic, obligate iron-reducing archaeon Geoglobus ahangari strain 234T.</title>
        <authorList>
            <person name="Manzella M.P."/>
            <person name="Holmes D.E."/>
            <person name="Rocheleau J.M."/>
            <person name="Chung A."/>
            <person name="Reguera G."/>
            <person name="Kashefi K."/>
        </authorList>
    </citation>
    <scope>NUCLEOTIDE SEQUENCE [LARGE SCALE GENOMIC DNA]</scope>
    <source>
        <strain evidence="3 4">234</strain>
    </source>
</reference>
<proteinExistence type="inferred from homology"/>
<dbReference type="Pfam" id="PF03686">
    <property type="entry name" value="UPF0146"/>
    <property type="match status" value="1"/>
</dbReference>
<name>A0A0F7IGG9_9EURY</name>
<accession>A0A0F7IGG9</accession>
<dbReference type="HAMAP" id="MF_00341">
    <property type="entry name" value="UPF0146"/>
    <property type="match status" value="1"/>
</dbReference>
<dbReference type="EMBL" id="CP011267">
    <property type="protein sequence ID" value="AKG91730.1"/>
    <property type="molecule type" value="Genomic_DNA"/>
</dbReference>
<dbReference type="InterPro" id="IPR005353">
    <property type="entry name" value="UPF0146"/>
</dbReference>
<keyword evidence="4" id="KW-1185">Reference proteome</keyword>
<dbReference type="HOGENOM" id="CLU_148458_0_0_2"/>
<comment type="similarity">
    <text evidence="1 2">Belongs to the UPF0146 family.</text>
</comment>
<evidence type="ECO:0000256" key="2">
    <source>
        <dbReference type="HAMAP-Rule" id="MF_00341"/>
    </source>
</evidence>
<organism evidence="3 4">
    <name type="scientific">Geoglobus ahangari</name>
    <dbReference type="NCBI Taxonomy" id="113653"/>
    <lineage>
        <taxon>Archaea</taxon>
        <taxon>Methanobacteriati</taxon>
        <taxon>Methanobacteriota</taxon>
        <taxon>Archaeoglobi</taxon>
        <taxon>Archaeoglobales</taxon>
        <taxon>Archaeoglobaceae</taxon>
        <taxon>Geoglobus</taxon>
    </lineage>
</organism>